<dbReference type="eggNOG" id="COG1547">
    <property type="taxonomic scope" value="Bacteria"/>
</dbReference>
<dbReference type="Proteomes" id="UP000002008">
    <property type="component" value="Chromosome"/>
</dbReference>
<name>A9WBD2_CHLAA</name>
<dbReference type="RefSeq" id="WP_012255995.1">
    <property type="nucleotide sequence ID" value="NC_010175.1"/>
</dbReference>
<dbReference type="EMBL" id="CP000909">
    <property type="protein sequence ID" value="ABY33339.1"/>
    <property type="molecule type" value="Genomic_DNA"/>
</dbReference>
<dbReference type="EnsemblBacteria" id="ABY33339">
    <property type="protein sequence ID" value="ABY33339"/>
    <property type="gene ID" value="Caur_0085"/>
</dbReference>
<dbReference type="PATRIC" id="fig|324602.8.peg.95"/>
<dbReference type="STRING" id="324602.Caur_0085"/>
<protein>
    <recommendedName>
        <fullName evidence="3">DUF309 domain-containing protein</fullName>
    </recommendedName>
</protein>
<dbReference type="Pfam" id="PF03745">
    <property type="entry name" value="DUF309"/>
    <property type="match status" value="1"/>
</dbReference>
<evidence type="ECO:0008006" key="3">
    <source>
        <dbReference type="Google" id="ProtNLM"/>
    </source>
</evidence>
<accession>A9WBD2</accession>
<gene>
    <name evidence="1" type="ordered locus">Caur_0085</name>
</gene>
<dbReference type="PANTHER" id="PTHR34796:SF1">
    <property type="entry name" value="EXPRESSED PROTEIN"/>
    <property type="match status" value="1"/>
</dbReference>
<dbReference type="Gene3D" id="1.10.3450.10">
    <property type="entry name" value="TTHA0068-like"/>
    <property type="match status" value="1"/>
</dbReference>
<proteinExistence type="predicted"/>
<dbReference type="SUPFAM" id="SSF140663">
    <property type="entry name" value="TTHA0068-like"/>
    <property type="match status" value="1"/>
</dbReference>
<keyword evidence="2" id="KW-1185">Reference proteome</keyword>
<evidence type="ECO:0000313" key="2">
    <source>
        <dbReference type="Proteomes" id="UP000002008"/>
    </source>
</evidence>
<dbReference type="AlphaFoldDB" id="A9WBD2"/>
<dbReference type="KEGG" id="cau:Caur_0085"/>
<dbReference type="HOGENOM" id="CLU_125317_2_0_0"/>
<reference evidence="2" key="1">
    <citation type="journal article" date="2011" name="BMC Genomics">
        <title>Complete genome sequence of the filamentous anoxygenic phototrophic bacterium Chloroflexus aurantiacus.</title>
        <authorList>
            <person name="Tang K.H."/>
            <person name="Barry K."/>
            <person name="Chertkov O."/>
            <person name="Dalin E."/>
            <person name="Han C.S."/>
            <person name="Hauser L.J."/>
            <person name="Honchak B.M."/>
            <person name="Karbach L.E."/>
            <person name="Land M.L."/>
            <person name="Lapidus A."/>
            <person name="Larimer F.W."/>
            <person name="Mikhailova N."/>
            <person name="Pitluck S."/>
            <person name="Pierson B.K."/>
            <person name="Blankenship R.E."/>
        </authorList>
    </citation>
    <scope>NUCLEOTIDE SEQUENCE [LARGE SCALE GENOMIC DNA]</scope>
    <source>
        <strain evidence="2">ATCC 29366 / DSM 635 / J-10-fl</strain>
    </source>
</reference>
<organism evidence="1 2">
    <name type="scientific">Chloroflexus aurantiacus (strain ATCC 29366 / DSM 635 / J-10-fl)</name>
    <dbReference type="NCBI Taxonomy" id="324602"/>
    <lineage>
        <taxon>Bacteria</taxon>
        <taxon>Bacillati</taxon>
        <taxon>Chloroflexota</taxon>
        <taxon>Chloroflexia</taxon>
        <taxon>Chloroflexales</taxon>
        <taxon>Chloroflexineae</taxon>
        <taxon>Chloroflexaceae</taxon>
        <taxon>Chloroflexus</taxon>
    </lineage>
</organism>
<dbReference type="InterPro" id="IPR023203">
    <property type="entry name" value="TTHA0068_sf"/>
</dbReference>
<sequence length="121" mass="13560">MGSSDHQCSEAADALVCGIHLFNQGEFWHAHEQWEICWRAAQGMDADFYQALIQSAAALVKWRQGNLRGLRLNWAKAQRRLSRLPSFYRGIDLARLQTAMTALVNDPELASAPVLDLPPAQ</sequence>
<dbReference type="PANTHER" id="PTHR34796">
    <property type="entry name" value="EXPRESSED PROTEIN"/>
    <property type="match status" value="1"/>
</dbReference>
<dbReference type="InterPro" id="IPR005500">
    <property type="entry name" value="DUF309"/>
</dbReference>
<dbReference type="InParanoid" id="A9WBD2"/>
<evidence type="ECO:0000313" key="1">
    <source>
        <dbReference type="EMBL" id="ABY33339.1"/>
    </source>
</evidence>